<evidence type="ECO:0000259" key="1">
    <source>
        <dbReference type="Pfam" id="PF17127"/>
    </source>
</evidence>
<dbReference type="InterPro" id="IPR036249">
    <property type="entry name" value="Thioredoxin-like_sf"/>
</dbReference>
<protein>
    <submittedName>
        <fullName evidence="2">DUF5106 domain-containing protein</fullName>
    </submittedName>
</protein>
<reference evidence="2 3" key="1">
    <citation type="submission" date="2020-04" db="EMBL/GenBank/DDBJ databases">
        <title>Flammeovirga sp. SR4, a novel species isolated from seawater.</title>
        <authorList>
            <person name="Wang X."/>
        </authorList>
    </citation>
    <scope>NUCLEOTIDE SEQUENCE [LARGE SCALE GENOMIC DNA]</scope>
    <source>
        <strain evidence="2 3">ATCC 23126</strain>
    </source>
</reference>
<dbReference type="RefSeq" id="WP_169655869.1">
    <property type="nucleotide sequence ID" value="NZ_JABANE010000011.1"/>
</dbReference>
<dbReference type="InterPro" id="IPR033395">
    <property type="entry name" value="DUF5106"/>
</dbReference>
<dbReference type="Gene3D" id="3.40.30.10">
    <property type="entry name" value="Glutaredoxin"/>
    <property type="match status" value="1"/>
</dbReference>
<feature type="domain" description="DUF5106" evidence="1">
    <location>
        <begin position="34"/>
        <end position="137"/>
    </location>
</feature>
<keyword evidence="3" id="KW-1185">Reference proteome</keyword>
<evidence type="ECO:0000313" key="2">
    <source>
        <dbReference type="EMBL" id="NME67534.1"/>
    </source>
</evidence>
<dbReference type="Proteomes" id="UP000576082">
    <property type="component" value="Unassembled WGS sequence"/>
</dbReference>
<accession>A0A7X9RTN1</accession>
<proteinExistence type="predicted"/>
<dbReference type="AlphaFoldDB" id="A0A7X9RTN1"/>
<comment type="caution">
    <text evidence="2">The sequence shown here is derived from an EMBL/GenBank/DDBJ whole genome shotgun (WGS) entry which is preliminary data.</text>
</comment>
<evidence type="ECO:0000313" key="3">
    <source>
        <dbReference type="Proteomes" id="UP000576082"/>
    </source>
</evidence>
<dbReference type="Pfam" id="PF17127">
    <property type="entry name" value="DUF5106"/>
    <property type="match status" value="1"/>
</dbReference>
<name>A0A7X9RTN1_9BACT</name>
<sequence length="271" mass="32023">MKQILLYTLFIYSVTISYAQSIDFGYTDTFWADYDIQNISNQKDSEKVLFKYIYGLSKMNNSSKTQQIHFFTQHPNQTEETLLFYLEIFDKTLFNPNSPFRNEGLYEIILKEFKNNPLINELYKERIKYQLNVIDKNRVGDLANNFNFEVDGKVKNLYSIVSPYTLLVFTNSECPSCIENYKEIDKSSVLREKIDMQKLKVLMIDNSGKPSFYKDDHWLWAKDIDNIVDEDKLYYTPALPSIYLLDKDKRVILKDCPLQSVSNYFNNIGYL</sequence>
<dbReference type="SUPFAM" id="SSF52833">
    <property type="entry name" value="Thioredoxin-like"/>
    <property type="match status" value="1"/>
</dbReference>
<dbReference type="EMBL" id="JABANE010000011">
    <property type="protein sequence ID" value="NME67534.1"/>
    <property type="molecule type" value="Genomic_DNA"/>
</dbReference>
<gene>
    <name evidence="2" type="ORF">HHU12_06120</name>
</gene>
<organism evidence="2 3">
    <name type="scientific">Flammeovirga aprica JL-4</name>
    <dbReference type="NCBI Taxonomy" id="694437"/>
    <lineage>
        <taxon>Bacteria</taxon>
        <taxon>Pseudomonadati</taxon>
        <taxon>Bacteroidota</taxon>
        <taxon>Cytophagia</taxon>
        <taxon>Cytophagales</taxon>
        <taxon>Flammeovirgaceae</taxon>
        <taxon>Flammeovirga</taxon>
    </lineage>
</organism>